<feature type="compositionally biased region" description="Polar residues" evidence="1">
    <location>
        <begin position="1"/>
        <end position="12"/>
    </location>
</feature>
<evidence type="ECO:0000256" key="1">
    <source>
        <dbReference type="SAM" id="MobiDB-lite"/>
    </source>
</evidence>
<reference evidence="3" key="1">
    <citation type="submission" date="2013-06" db="EMBL/GenBank/DDBJ databases">
        <authorList>
            <person name="Zhao Q."/>
        </authorList>
    </citation>
    <scope>NUCLEOTIDE SEQUENCE</scope>
    <source>
        <strain evidence="3">cv. W1943</strain>
    </source>
</reference>
<accession>A0A0E0Q530</accession>
<keyword evidence="3" id="KW-1185">Reference proteome</keyword>
<proteinExistence type="predicted"/>
<feature type="compositionally biased region" description="Basic and acidic residues" evidence="1">
    <location>
        <begin position="38"/>
        <end position="51"/>
    </location>
</feature>
<name>A0A0E0Q530_ORYRU</name>
<dbReference type="Gramene" id="ORUFI07G05670.1">
    <property type="protein sequence ID" value="ORUFI07G05670.1"/>
    <property type="gene ID" value="ORUFI07G05670"/>
</dbReference>
<dbReference type="EnsemblPlants" id="ORUFI07G05670.1">
    <property type="protein sequence ID" value="ORUFI07G05670.1"/>
    <property type="gene ID" value="ORUFI07G05670"/>
</dbReference>
<dbReference type="HOGENOM" id="CLU_1868487_0_0_1"/>
<evidence type="ECO:0000313" key="3">
    <source>
        <dbReference type="Proteomes" id="UP000008022"/>
    </source>
</evidence>
<organism evidence="2 3">
    <name type="scientific">Oryza rufipogon</name>
    <name type="common">Brownbeard rice</name>
    <name type="synonym">Asian wild rice</name>
    <dbReference type="NCBI Taxonomy" id="4529"/>
    <lineage>
        <taxon>Eukaryota</taxon>
        <taxon>Viridiplantae</taxon>
        <taxon>Streptophyta</taxon>
        <taxon>Embryophyta</taxon>
        <taxon>Tracheophyta</taxon>
        <taxon>Spermatophyta</taxon>
        <taxon>Magnoliopsida</taxon>
        <taxon>Liliopsida</taxon>
        <taxon>Poales</taxon>
        <taxon>Poaceae</taxon>
        <taxon>BOP clade</taxon>
        <taxon>Oryzoideae</taxon>
        <taxon>Oryzeae</taxon>
        <taxon>Oryzinae</taxon>
        <taxon>Oryza</taxon>
    </lineage>
</organism>
<protein>
    <submittedName>
        <fullName evidence="2">Uncharacterized protein</fullName>
    </submittedName>
</protein>
<sequence length="137" mass="14997">MSSKKMVTSTRASGREAATGKATTSNVSATSHRQVKTSWDRGCGRRGKDSEVDVSPATDRSLFSMIPSELHWPITFPIWNDTEGSFSSYSYIRAICTWCGILLSEQFLVSKHMCVSMVSMEASIGNQLPANDVIIAL</sequence>
<feature type="compositionally biased region" description="Polar residues" evidence="1">
    <location>
        <begin position="21"/>
        <end position="32"/>
    </location>
</feature>
<reference evidence="2" key="2">
    <citation type="submission" date="2015-06" db="UniProtKB">
        <authorList>
            <consortium name="EnsemblPlants"/>
        </authorList>
    </citation>
    <scope>IDENTIFICATION</scope>
</reference>
<feature type="region of interest" description="Disordered" evidence="1">
    <location>
        <begin position="1"/>
        <end position="55"/>
    </location>
</feature>
<evidence type="ECO:0000313" key="2">
    <source>
        <dbReference type="EnsemblPlants" id="ORUFI07G05670.1"/>
    </source>
</evidence>
<dbReference type="Proteomes" id="UP000008022">
    <property type="component" value="Unassembled WGS sequence"/>
</dbReference>
<dbReference type="AlphaFoldDB" id="A0A0E0Q530"/>